<dbReference type="EMBL" id="DXAK01000012">
    <property type="protein sequence ID" value="HJA06149.1"/>
    <property type="molecule type" value="Genomic_DNA"/>
</dbReference>
<evidence type="ECO:0000259" key="14">
    <source>
        <dbReference type="Pfam" id="PF00464"/>
    </source>
</evidence>
<feature type="binding site" evidence="12">
    <location>
        <begin position="124"/>
        <end position="126"/>
    </location>
    <ligand>
        <name>(6S)-5,6,7,8-tetrahydrofolate</name>
        <dbReference type="ChEBI" id="CHEBI:57453"/>
    </ligand>
</feature>
<dbReference type="PANTHER" id="PTHR11680">
    <property type="entry name" value="SERINE HYDROXYMETHYLTRANSFERASE"/>
    <property type="match status" value="1"/>
</dbReference>
<reference evidence="15" key="2">
    <citation type="submission" date="2021-04" db="EMBL/GenBank/DDBJ databases">
        <authorList>
            <person name="Gilroy R."/>
        </authorList>
    </citation>
    <scope>NUCLEOTIDE SEQUENCE</scope>
    <source>
        <strain evidence="15">ChiSjej2B20-11307</strain>
    </source>
</reference>
<feature type="binding site" evidence="12">
    <location>
        <position position="246"/>
    </location>
    <ligand>
        <name>(6S)-5,6,7,8-tetrahydrofolate</name>
        <dbReference type="ChEBI" id="CHEBI:57453"/>
    </ligand>
</feature>
<evidence type="ECO:0000256" key="10">
    <source>
        <dbReference type="ARBA" id="ARBA00022898"/>
    </source>
</evidence>
<evidence type="ECO:0000256" key="1">
    <source>
        <dbReference type="ARBA" id="ARBA00001528"/>
    </source>
</evidence>
<evidence type="ECO:0000256" key="11">
    <source>
        <dbReference type="ARBA" id="ARBA00054606"/>
    </source>
</evidence>
<comment type="similarity">
    <text evidence="4 12">Belongs to the SHMT family.</text>
</comment>
<dbReference type="FunFam" id="3.40.640.10:FF:000001">
    <property type="entry name" value="Serine hydroxymethyltransferase"/>
    <property type="match status" value="1"/>
</dbReference>
<dbReference type="PIRSF" id="PIRSF000412">
    <property type="entry name" value="SHMT"/>
    <property type="match status" value="1"/>
</dbReference>
<organism evidence="15 16">
    <name type="scientific">Candidatus Mediterraneibacter pullicola</name>
    <dbReference type="NCBI Taxonomy" id="2838682"/>
    <lineage>
        <taxon>Bacteria</taxon>
        <taxon>Bacillati</taxon>
        <taxon>Bacillota</taxon>
        <taxon>Clostridia</taxon>
        <taxon>Lachnospirales</taxon>
        <taxon>Lachnospiraceae</taxon>
        <taxon>Mediterraneibacter</taxon>
    </lineage>
</organism>
<gene>
    <name evidence="12" type="primary">glyA</name>
    <name evidence="15" type="ORF">H9798_03225</name>
</gene>
<evidence type="ECO:0000256" key="13">
    <source>
        <dbReference type="PIRSR" id="PIRSR000412-50"/>
    </source>
</evidence>
<name>A0A9D2KHU2_9FIRM</name>
<comment type="caution">
    <text evidence="15">The sequence shown here is derived from an EMBL/GenBank/DDBJ whole genome shotgun (WGS) entry which is preliminary data.</text>
</comment>
<evidence type="ECO:0000256" key="8">
    <source>
        <dbReference type="ARBA" id="ARBA00022605"/>
    </source>
</evidence>
<dbReference type="GO" id="GO:0004372">
    <property type="term" value="F:glycine hydroxymethyltransferase activity"/>
    <property type="evidence" value="ECO:0007669"/>
    <property type="project" value="UniProtKB-UniRule"/>
</dbReference>
<dbReference type="SUPFAM" id="SSF53383">
    <property type="entry name" value="PLP-dependent transferases"/>
    <property type="match status" value="1"/>
</dbReference>
<protein>
    <recommendedName>
        <fullName evidence="12">Serine hydroxymethyltransferase</fullName>
        <shortName evidence="12">SHMT</shortName>
        <shortName evidence="12">Serine methylase</shortName>
        <ecNumber evidence="12">2.1.2.1</ecNumber>
    </recommendedName>
</protein>
<comment type="function">
    <text evidence="11">Catalyzes the reversible interconversion of serine and glycine with tetrahydrofolate (THF) serving as the one-carbon carrier. This reaction serves as the major source of one-carbon groups required for the biosynthesis of purines, thymidylate, methionine, and other important biomolecules. Also exhibits THF-independent aldolase activity toward beta-hydroxyamino acids, producing glycine and aldehydes, via a retro-aldol mechanism. Thus, is able to catalyze the cleavage of L-allo-threonine.</text>
</comment>
<dbReference type="HAMAP" id="MF_00051">
    <property type="entry name" value="SHMT"/>
    <property type="match status" value="1"/>
</dbReference>
<keyword evidence="6 12" id="KW-0963">Cytoplasm</keyword>
<dbReference type="InterPro" id="IPR019798">
    <property type="entry name" value="Ser_HO-MeTrfase_PLP_BS"/>
</dbReference>
<evidence type="ECO:0000256" key="2">
    <source>
        <dbReference type="ARBA" id="ARBA00001933"/>
    </source>
</evidence>
<dbReference type="CDD" id="cd00378">
    <property type="entry name" value="SHMT"/>
    <property type="match status" value="1"/>
</dbReference>
<dbReference type="InterPro" id="IPR039429">
    <property type="entry name" value="SHMT-like_dom"/>
</dbReference>
<dbReference type="FunFam" id="3.90.1150.10:FF:000003">
    <property type="entry name" value="Serine hydroxymethyltransferase"/>
    <property type="match status" value="1"/>
</dbReference>
<dbReference type="AlphaFoldDB" id="A0A9D2KHU2"/>
<evidence type="ECO:0000313" key="15">
    <source>
        <dbReference type="EMBL" id="HJA06149.1"/>
    </source>
</evidence>
<dbReference type="GO" id="GO:0005829">
    <property type="term" value="C:cytosol"/>
    <property type="evidence" value="ECO:0007669"/>
    <property type="project" value="TreeGrafter"/>
</dbReference>
<keyword evidence="8 12" id="KW-0028">Amino-acid biosynthesis</keyword>
<keyword evidence="7 12" id="KW-0554">One-carbon metabolism</keyword>
<evidence type="ECO:0000256" key="6">
    <source>
        <dbReference type="ARBA" id="ARBA00022490"/>
    </source>
</evidence>
<proteinExistence type="inferred from homology"/>
<comment type="subunit">
    <text evidence="5 12">Homodimer.</text>
</comment>
<evidence type="ECO:0000256" key="12">
    <source>
        <dbReference type="HAMAP-Rule" id="MF_00051"/>
    </source>
</evidence>
<feature type="modified residue" description="N6-(pyridoxal phosphate)lysine" evidence="12 13">
    <location>
        <position position="228"/>
    </location>
</feature>
<dbReference type="Pfam" id="PF00464">
    <property type="entry name" value="SHMT"/>
    <property type="match status" value="1"/>
</dbReference>
<dbReference type="Gene3D" id="3.40.640.10">
    <property type="entry name" value="Type I PLP-dependent aspartate aminotransferase-like (Major domain)"/>
    <property type="match status" value="1"/>
</dbReference>
<comment type="pathway">
    <text evidence="12">Amino-acid biosynthesis; glycine biosynthesis; glycine from L-serine: step 1/1.</text>
</comment>
<evidence type="ECO:0000256" key="3">
    <source>
        <dbReference type="ARBA" id="ARBA00004496"/>
    </source>
</evidence>
<keyword evidence="10 12" id="KW-0663">Pyridoxal phosphate</keyword>
<feature type="binding site" evidence="12">
    <location>
        <begin position="353"/>
        <end position="355"/>
    </location>
    <ligand>
        <name>(6S)-5,6,7,8-tetrahydrofolate</name>
        <dbReference type="ChEBI" id="CHEBI:57453"/>
    </ligand>
</feature>
<comment type="subcellular location">
    <subcellularLocation>
        <location evidence="3 12">Cytoplasm</location>
    </subcellularLocation>
</comment>
<evidence type="ECO:0000313" key="16">
    <source>
        <dbReference type="Proteomes" id="UP000824223"/>
    </source>
</evidence>
<dbReference type="InterPro" id="IPR015424">
    <property type="entry name" value="PyrdxlP-dep_Trfase"/>
</dbReference>
<feature type="domain" description="Serine hydroxymethyltransferase-like" evidence="14">
    <location>
        <begin position="8"/>
        <end position="384"/>
    </location>
</feature>
<dbReference type="EC" id="2.1.2.1" evidence="12"/>
<dbReference type="PANTHER" id="PTHR11680:SF35">
    <property type="entry name" value="SERINE HYDROXYMETHYLTRANSFERASE 1"/>
    <property type="match status" value="1"/>
</dbReference>
<accession>A0A9D2KHU2</accession>
<comment type="catalytic activity">
    <reaction evidence="1 12">
        <text>(6R)-5,10-methylene-5,6,7,8-tetrahydrofolate + glycine + H2O = (6S)-5,6,7,8-tetrahydrofolate + L-serine</text>
        <dbReference type="Rhea" id="RHEA:15481"/>
        <dbReference type="ChEBI" id="CHEBI:15377"/>
        <dbReference type="ChEBI" id="CHEBI:15636"/>
        <dbReference type="ChEBI" id="CHEBI:33384"/>
        <dbReference type="ChEBI" id="CHEBI:57305"/>
        <dbReference type="ChEBI" id="CHEBI:57453"/>
        <dbReference type="EC" id="2.1.2.1"/>
    </reaction>
</comment>
<dbReference type="InterPro" id="IPR049943">
    <property type="entry name" value="Ser_HO-MeTrfase-like"/>
</dbReference>
<comment type="cofactor">
    <cofactor evidence="2 12 13">
        <name>pyridoxal 5'-phosphate</name>
        <dbReference type="ChEBI" id="CHEBI:597326"/>
    </cofactor>
</comment>
<dbReference type="Gene3D" id="3.90.1150.10">
    <property type="entry name" value="Aspartate Aminotransferase, domain 1"/>
    <property type="match status" value="1"/>
</dbReference>
<dbReference type="GO" id="GO:0035999">
    <property type="term" value="P:tetrahydrofolate interconversion"/>
    <property type="evidence" value="ECO:0007669"/>
    <property type="project" value="UniProtKB-UniRule"/>
</dbReference>
<evidence type="ECO:0000256" key="9">
    <source>
        <dbReference type="ARBA" id="ARBA00022679"/>
    </source>
</evidence>
<dbReference type="PROSITE" id="PS00096">
    <property type="entry name" value="SHMT"/>
    <property type="match status" value="1"/>
</dbReference>
<evidence type="ECO:0000256" key="4">
    <source>
        <dbReference type="ARBA" id="ARBA00006376"/>
    </source>
</evidence>
<evidence type="ECO:0000256" key="5">
    <source>
        <dbReference type="ARBA" id="ARBA00011738"/>
    </source>
</evidence>
<dbReference type="NCBIfam" id="NF000586">
    <property type="entry name" value="PRK00011.1"/>
    <property type="match status" value="1"/>
</dbReference>
<dbReference type="GO" id="GO:0019264">
    <property type="term" value="P:glycine biosynthetic process from serine"/>
    <property type="evidence" value="ECO:0007669"/>
    <property type="project" value="UniProtKB-UniRule"/>
</dbReference>
<dbReference type="InterPro" id="IPR015422">
    <property type="entry name" value="PyrdxlP-dep_Trfase_small"/>
</dbReference>
<sequence>MYDFEEIRNTDPQIADAIKAEMERQNSHIELIASENWVSKAVMAAMGSPLTNKYAEGYPGKRYYGGCQCVDVAEDLARERAKELFGCEYANVQPHSGAQANMAVMFAMLTPGDTVMGMNLDHGGHLTHGSPVNMSGKYFHIVPYGVNDEGVIDYDNVLSIAKECRPKLIIAGASAYARTIDFKRFREIADEVGAYLMVDMAHIAGLVAAGLHPSPIPYAHVTTTTTHKTLRGPRGGMILSSNEVNEKFNFNKAVFPGIQGGPLMHVIAAKAVCFKEALQPEFKEYQAQIIKNTKALCEGLQKRGIKIVSGGTDNHLILVDLTEKDVSGKELEKRLDDAHITCNKNTIPNDPRSPFVTSGVRLGTPAVTTRGMNEADMDKIAGIIAMVIESEDNIEAARKLTAELTEKYPLC</sequence>
<reference evidence="15" key="1">
    <citation type="journal article" date="2021" name="PeerJ">
        <title>Extensive microbial diversity within the chicken gut microbiome revealed by metagenomics and culture.</title>
        <authorList>
            <person name="Gilroy R."/>
            <person name="Ravi A."/>
            <person name="Getino M."/>
            <person name="Pursley I."/>
            <person name="Horton D.L."/>
            <person name="Alikhan N.F."/>
            <person name="Baker D."/>
            <person name="Gharbi K."/>
            <person name="Hall N."/>
            <person name="Watson M."/>
            <person name="Adriaenssens E.M."/>
            <person name="Foster-Nyarko E."/>
            <person name="Jarju S."/>
            <person name="Secka A."/>
            <person name="Antonio M."/>
            <person name="Oren A."/>
            <person name="Chaudhuri R.R."/>
            <person name="La Ragione R."/>
            <person name="Hildebrand F."/>
            <person name="Pallen M.J."/>
        </authorList>
    </citation>
    <scope>NUCLEOTIDE SEQUENCE</scope>
    <source>
        <strain evidence="15">ChiSjej2B20-11307</strain>
    </source>
</reference>
<dbReference type="InterPro" id="IPR015421">
    <property type="entry name" value="PyrdxlP-dep_Trfase_major"/>
</dbReference>
<dbReference type="Proteomes" id="UP000824223">
    <property type="component" value="Unassembled WGS sequence"/>
</dbReference>
<dbReference type="GO" id="GO:0030170">
    <property type="term" value="F:pyridoxal phosphate binding"/>
    <property type="evidence" value="ECO:0007669"/>
    <property type="project" value="UniProtKB-UniRule"/>
</dbReference>
<dbReference type="InterPro" id="IPR001085">
    <property type="entry name" value="Ser_HO-MeTrfase"/>
</dbReference>
<feature type="site" description="Plays an important role in substrate specificity" evidence="12">
    <location>
        <position position="227"/>
    </location>
</feature>
<feature type="binding site" evidence="12">
    <location>
        <position position="120"/>
    </location>
    <ligand>
        <name>(6S)-5,6,7,8-tetrahydrofolate</name>
        <dbReference type="ChEBI" id="CHEBI:57453"/>
    </ligand>
</feature>
<keyword evidence="9 12" id="KW-0808">Transferase</keyword>
<evidence type="ECO:0000256" key="7">
    <source>
        <dbReference type="ARBA" id="ARBA00022563"/>
    </source>
</evidence>
<comment type="pathway">
    <text evidence="12">One-carbon metabolism; tetrahydrofolate interconversion.</text>
</comment>